<protein>
    <submittedName>
        <fullName evidence="2">Uncharacterized protein</fullName>
    </submittedName>
</protein>
<dbReference type="AlphaFoldDB" id="A0A9Q1K115"/>
<dbReference type="EMBL" id="JAKOGI010000458">
    <property type="protein sequence ID" value="KAJ8434677.1"/>
    <property type="molecule type" value="Genomic_DNA"/>
</dbReference>
<sequence length="216" mass="24345">MTEAFVSCKGTNEQPESAILSTFDQWRNDRLNRSGQKTGCNWGPCTSNVRMLIIIIVSMRLVLTAHHQKMQPTIKRCGLLITQVMFMSCWWVKIHQVRILSLGLGLMVILQVFNICLEVALLAKRAKTTKNSQKNSVQSSWLRQWPYCSALATFLAPTTASASALEWASSRWHCRSPFSASKASFSFFIFSKRHLNLAANFSALLVLSLEVEDSLL</sequence>
<organism evidence="2 3">
    <name type="scientific">Carnegiea gigantea</name>
    <dbReference type="NCBI Taxonomy" id="171969"/>
    <lineage>
        <taxon>Eukaryota</taxon>
        <taxon>Viridiplantae</taxon>
        <taxon>Streptophyta</taxon>
        <taxon>Embryophyta</taxon>
        <taxon>Tracheophyta</taxon>
        <taxon>Spermatophyta</taxon>
        <taxon>Magnoliopsida</taxon>
        <taxon>eudicotyledons</taxon>
        <taxon>Gunneridae</taxon>
        <taxon>Pentapetalae</taxon>
        <taxon>Caryophyllales</taxon>
        <taxon>Cactineae</taxon>
        <taxon>Cactaceae</taxon>
        <taxon>Cactoideae</taxon>
        <taxon>Echinocereeae</taxon>
        <taxon>Carnegiea</taxon>
    </lineage>
</organism>
<evidence type="ECO:0000256" key="1">
    <source>
        <dbReference type="SAM" id="Phobius"/>
    </source>
</evidence>
<keyword evidence="3" id="KW-1185">Reference proteome</keyword>
<evidence type="ECO:0000313" key="2">
    <source>
        <dbReference type="EMBL" id="KAJ8434677.1"/>
    </source>
</evidence>
<feature type="transmembrane region" description="Helical" evidence="1">
    <location>
        <begin position="77"/>
        <end position="93"/>
    </location>
</feature>
<comment type="caution">
    <text evidence="2">The sequence shown here is derived from an EMBL/GenBank/DDBJ whole genome shotgun (WGS) entry which is preliminary data.</text>
</comment>
<feature type="transmembrane region" description="Helical" evidence="1">
    <location>
        <begin position="99"/>
        <end position="123"/>
    </location>
</feature>
<accession>A0A9Q1K115</accession>
<reference evidence="2" key="1">
    <citation type="submission" date="2022-04" db="EMBL/GenBank/DDBJ databases">
        <title>Carnegiea gigantea Genome sequencing and assembly v2.</title>
        <authorList>
            <person name="Copetti D."/>
            <person name="Sanderson M.J."/>
            <person name="Burquez A."/>
            <person name="Wojciechowski M.F."/>
        </authorList>
    </citation>
    <scope>NUCLEOTIDE SEQUENCE</scope>
    <source>
        <strain evidence="2">SGP5-SGP5p</strain>
        <tissue evidence="2">Aerial part</tissue>
    </source>
</reference>
<keyword evidence="1" id="KW-1133">Transmembrane helix</keyword>
<dbReference type="Proteomes" id="UP001153076">
    <property type="component" value="Unassembled WGS sequence"/>
</dbReference>
<name>A0A9Q1K115_9CARY</name>
<gene>
    <name evidence="2" type="ORF">Cgig2_024749</name>
</gene>
<evidence type="ECO:0000313" key="3">
    <source>
        <dbReference type="Proteomes" id="UP001153076"/>
    </source>
</evidence>
<proteinExistence type="predicted"/>
<keyword evidence="1" id="KW-0812">Transmembrane</keyword>
<keyword evidence="1" id="KW-0472">Membrane</keyword>